<evidence type="ECO:0000313" key="3">
    <source>
        <dbReference type="Proteomes" id="UP000309215"/>
    </source>
</evidence>
<evidence type="ECO:0008006" key="4">
    <source>
        <dbReference type="Google" id="ProtNLM"/>
    </source>
</evidence>
<evidence type="ECO:0000313" key="2">
    <source>
        <dbReference type="EMBL" id="TKD04405.1"/>
    </source>
</evidence>
<dbReference type="Gene3D" id="3.20.20.220">
    <property type="match status" value="1"/>
</dbReference>
<organism evidence="2 3">
    <name type="scientific">Polyangium fumosum</name>
    <dbReference type="NCBI Taxonomy" id="889272"/>
    <lineage>
        <taxon>Bacteria</taxon>
        <taxon>Pseudomonadati</taxon>
        <taxon>Myxococcota</taxon>
        <taxon>Polyangia</taxon>
        <taxon>Polyangiales</taxon>
        <taxon>Polyangiaceae</taxon>
        <taxon>Polyangium</taxon>
    </lineage>
</organism>
<dbReference type="OrthoDB" id="9773461at2"/>
<accession>A0A4U1J8Z0</accession>
<reference evidence="2 3" key="1">
    <citation type="submission" date="2019-04" db="EMBL/GenBank/DDBJ databases">
        <authorList>
            <person name="Li Y."/>
            <person name="Wang J."/>
        </authorList>
    </citation>
    <scope>NUCLEOTIDE SEQUENCE [LARGE SCALE GENOMIC DNA]</scope>
    <source>
        <strain evidence="2 3">DSM 14668</strain>
    </source>
</reference>
<dbReference type="SUPFAM" id="SSF51730">
    <property type="entry name" value="FAD-linked oxidoreductase"/>
    <property type="match status" value="1"/>
</dbReference>
<evidence type="ECO:0000256" key="1">
    <source>
        <dbReference type="ARBA" id="ARBA00023002"/>
    </source>
</evidence>
<name>A0A4U1J8Z0_9BACT</name>
<dbReference type="Proteomes" id="UP000309215">
    <property type="component" value="Unassembled WGS sequence"/>
</dbReference>
<dbReference type="RefSeq" id="WP_136931374.1">
    <property type="nucleotide sequence ID" value="NZ_SSMQ01000025.1"/>
</dbReference>
<sequence length="299" mass="32341">MDDTVRGLKQAAFAAWEPIARRAGRSYIAGPRITDALSLSRGFWEAGMGVVVCYWNAEKTSPRIVANRSLATLEAFAEADGDHYLAIKAPALGFSRDLVGEIVARAALSSARVHFDAQRPEAVEKTRALAESVMGGGTPIGFTLPGRFARSVRDAAWAARRNVPVRVVKGQVADPAAPDLDPRAGFLSVIDALAGKARHVGVASHDAPLVRKALQRLVSNGTPCELELLLGWPFGPVLREARTFGVPVRVYVPFGEARVPYHFTEARQNPRVLAWLARDLWRASPAPRAKRPGWTSAPA</sequence>
<dbReference type="AlphaFoldDB" id="A0A4U1J8Z0"/>
<protein>
    <recommendedName>
        <fullName evidence="4">Proline dehydrogenase</fullName>
    </recommendedName>
</protein>
<dbReference type="InterPro" id="IPR029041">
    <property type="entry name" value="FAD-linked_oxidoreductase-like"/>
</dbReference>
<proteinExistence type="predicted"/>
<gene>
    <name evidence="2" type="ORF">E8A74_23905</name>
</gene>
<comment type="caution">
    <text evidence="2">The sequence shown here is derived from an EMBL/GenBank/DDBJ whole genome shotgun (WGS) entry which is preliminary data.</text>
</comment>
<keyword evidence="3" id="KW-1185">Reference proteome</keyword>
<keyword evidence="1" id="KW-0560">Oxidoreductase</keyword>
<dbReference type="GO" id="GO:0016491">
    <property type="term" value="F:oxidoreductase activity"/>
    <property type="evidence" value="ECO:0007669"/>
    <property type="project" value="UniProtKB-KW"/>
</dbReference>
<dbReference type="EMBL" id="SSMQ01000025">
    <property type="protein sequence ID" value="TKD04405.1"/>
    <property type="molecule type" value="Genomic_DNA"/>
</dbReference>